<keyword evidence="2 4" id="KW-0378">Hydrolase</keyword>
<dbReference type="Gene3D" id="3.40.710.10">
    <property type="entry name" value="DD-peptidase/beta-lactamase superfamily"/>
    <property type="match status" value="2"/>
</dbReference>
<reference evidence="4 5" key="1">
    <citation type="submission" date="2020-07" db="EMBL/GenBank/DDBJ databases">
        <title>Complete genome sequence of Chitinibacter sp. 2T18.</title>
        <authorList>
            <person name="Bae J.-W."/>
            <person name="Choi J.-W."/>
        </authorList>
    </citation>
    <scope>NUCLEOTIDE SEQUENCE [LARGE SCALE GENOMIC DNA]</scope>
    <source>
        <strain evidence="4 5">2T18</strain>
    </source>
</reference>
<sequence length="476" mass="51621">MNRKFSPLRALLASAVFALHAIPLAQAELPESVKQSLKSLGLPSEALSVAIVPLDGAGTAQFHLADQPRNPASTMKLVTTWAGLNLLGPAWQWQTDLLADAPPVKGVLNGPIYLRGSGDPKITLERMWLWVRDLKAAGVEEIRGPLVLDGSYFQRSTTLGEYDDDGETERAFMVEPDALMTNFRTQRISFDSTGERVILTAEPPLNQVRVSNQLALGEGNCATWAKRVQQRPGQVNGVEYILQYVGEMPAGCKAERYVPVLNARNYTAALFWYMWYQIGGKGSGQTQDGVTPAKALTLASSRSTDMVSNIRDINKYSNNLMARQLYLTLGAQLGKTAPNTDEKGAEAIRAGLQAAGLNWPELVLENGAGLSRKEQVSARHLADLLANAWRGPFAAEYISSLPIVGVDGTMKKRLTAKGQAGMAHIKTGTLRDVRAAAGYVKDSKGRNWAVVAILNHPEAPKAVPVLDAVIRSVLEK</sequence>
<dbReference type="GO" id="GO:0000270">
    <property type="term" value="P:peptidoglycan metabolic process"/>
    <property type="evidence" value="ECO:0007669"/>
    <property type="project" value="TreeGrafter"/>
</dbReference>
<dbReference type="EC" id="3.4.16.4" evidence="4"/>
<gene>
    <name evidence="4" type="primary">dacB</name>
    <name evidence="4" type="ORF">HQ393_08265</name>
</gene>
<dbReference type="PRINTS" id="PR00922">
    <property type="entry name" value="DADACBPTASE3"/>
</dbReference>
<evidence type="ECO:0000256" key="1">
    <source>
        <dbReference type="ARBA" id="ARBA00006096"/>
    </source>
</evidence>
<evidence type="ECO:0000313" key="5">
    <source>
        <dbReference type="Proteomes" id="UP000509597"/>
    </source>
</evidence>
<proteinExistence type="inferred from homology"/>
<keyword evidence="4" id="KW-0645">Protease</keyword>
<dbReference type="InterPro" id="IPR012338">
    <property type="entry name" value="Beta-lactam/transpept-like"/>
</dbReference>
<dbReference type="Proteomes" id="UP000509597">
    <property type="component" value="Chromosome"/>
</dbReference>
<dbReference type="AlphaFoldDB" id="A0A7H9BHP0"/>
<feature type="chain" id="PRO_5028971432" evidence="3">
    <location>
        <begin position="28"/>
        <end position="476"/>
    </location>
</feature>
<evidence type="ECO:0000313" key="4">
    <source>
        <dbReference type="EMBL" id="QLG88240.1"/>
    </source>
</evidence>
<dbReference type="KEGG" id="chiz:HQ393_08265"/>
<accession>A0A7H9BHP0</accession>
<dbReference type="PANTHER" id="PTHR30023">
    <property type="entry name" value="D-ALANYL-D-ALANINE CARBOXYPEPTIDASE"/>
    <property type="match status" value="1"/>
</dbReference>
<dbReference type="RefSeq" id="WP_179358317.1">
    <property type="nucleotide sequence ID" value="NZ_CP058627.1"/>
</dbReference>
<name>A0A7H9BHP0_9NEIS</name>
<keyword evidence="4" id="KW-0121">Carboxypeptidase</keyword>
<dbReference type="Pfam" id="PF02113">
    <property type="entry name" value="Peptidase_S13"/>
    <property type="match status" value="1"/>
</dbReference>
<evidence type="ECO:0000256" key="3">
    <source>
        <dbReference type="SAM" id="SignalP"/>
    </source>
</evidence>
<dbReference type="NCBIfam" id="TIGR00666">
    <property type="entry name" value="PBP4"/>
    <property type="match status" value="1"/>
</dbReference>
<protein>
    <submittedName>
        <fullName evidence="4">D-alanyl-D-alanine carboxypeptidase/D-alanyl-D-alanine-endopeptidase</fullName>
        <ecNumber evidence="4">3.4.16.4</ecNumber>
    </submittedName>
</protein>
<dbReference type="PANTHER" id="PTHR30023:SF0">
    <property type="entry name" value="PENICILLIN-SENSITIVE CARBOXYPEPTIDASE A"/>
    <property type="match status" value="1"/>
</dbReference>
<dbReference type="GO" id="GO:0006508">
    <property type="term" value="P:proteolysis"/>
    <property type="evidence" value="ECO:0007669"/>
    <property type="project" value="InterPro"/>
</dbReference>
<dbReference type="GO" id="GO:0009002">
    <property type="term" value="F:serine-type D-Ala-D-Ala carboxypeptidase activity"/>
    <property type="evidence" value="ECO:0007669"/>
    <property type="project" value="UniProtKB-EC"/>
</dbReference>
<evidence type="ECO:0000256" key="2">
    <source>
        <dbReference type="ARBA" id="ARBA00022801"/>
    </source>
</evidence>
<dbReference type="InterPro" id="IPR000667">
    <property type="entry name" value="Peptidase_S13"/>
</dbReference>
<dbReference type="EMBL" id="CP058627">
    <property type="protein sequence ID" value="QLG88240.1"/>
    <property type="molecule type" value="Genomic_DNA"/>
</dbReference>
<keyword evidence="3" id="KW-0732">Signal</keyword>
<dbReference type="Gene3D" id="3.50.80.20">
    <property type="entry name" value="D-Ala-D-Ala carboxypeptidase C, peptidase S13"/>
    <property type="match status" value="1"/>
</dbReference>
<dbReference type="SUPFAM" id="SSF56601">
    <property type="entry name" value="beta-lactamase/transpeptidase-like"/>
    <property type="match status" value="1"/>
</dbReference>
<organism evidence="4 5">
    <name type="scientific">Chitinibacter bivalviorum</name>
    <dbReference type="NCBI Taxonomy" id="2739434"/>
    <lineage>
        <taxon>Bacteria</taxon>
        <taxon>Pseudomonadati</taxon>
        <taxon>Pseudomonadota</taxon>
        <taxon>Betaproteobacteria</taxon>
        <taxon>Neisseriales</taxon>
        <taxon>Chitinibacteraceae</taxon>
        <taxon>Chitinibacter</taxon>
    </lineage>
</organism>
<comment type="similarity">
    <text evidence="1">Belongs to the peptidase S13 family.</text>
</comment>
<keyword evidence="5" id="KW-1185">Reference proteome</keyword>
<feature type="signal peptide" evidence="3">
    <location>
        <begin position="1"/>
        <end position="27"/>
    </location>
</feature>